<feature type="compositionally biased region" description="Basic and acidic residues" evidence="8">
    <location>
        <begin position="543"/>
        <end position="561"/>
    </location>
</feature>
<sequence length="1135" mass="130354">MEDSDTNMVDGSVEESTEPLLEEVEDGDADPMQGVSPPGVTEVHGPEGETAIPSPDPARGFHSWPIHNWSRAPQRLLSPPFEMCGYTWKLLCFPSGNQTGSSHLSLYLDGNEAEQKLQGIRHTTFKLMIKNQLDPSRSALKETQHAFTLKENDWGFNQYIPQRQLTPAEGFVVNDTLIVEVIIRLERFESFNYDSKKETGHVGLKNQGATCYMNSLLQTLYNLNHFRKAVYMMPTDDEVPGKSIPLALQSLFWKLQFGDEPVSTKNLTKSFGWDNYEAFMQHDVQELNRVLVEKLEEKMKGLPVEKVISELFEGHTSNFIDCINVDYKSTRKESFMDLQLDVKGCKDIYGSFDRYTEVEKLEGQNQYKAEGFGLQDARKGVTFEDFPPVLQLQLKRFEYDFQRDLMIKINDRYEFPEELDLDRDDRKYMSSNADPKVRNLYRLHSVLVHSGGVHGGHYYAFIRPTGSAYLKFDDEKVTKEDAKRGLEDQYGGEEENLHPTNNFNTPAFKFAKMSNAYMLVYVRQSEWESIMGDIPHGSIPPTVHERQETEKVEKEQKQREKEEAPLYALVSVSTQQDLAAHTAKKHFDLVDHTECKQLRVKKAMRIVDFKMLLRQEFQVPVQSQRLWLWAKRQNGTYRPSRTFPPHEEETATVGDFVDKSAPLGQARQPLQEMSLYMETPAAAAQELPPRDNSDILLFFKFFDHQKQELRFVGKLNVPKSTPVRELAEACSRWAGLNPQADLEWYEEIKFDPDVMCEGLDAKSSCAHHQLEDGDILIFQASVPKDAEADVNYAHAPAYLKYLRDRMNVNFVRLDQAAKADVQPLQVELLRSSTYEETCRALAAALQLDDWQKLQLTQQTTYGGLQPRRDPLKFKGFDSVGTMLHTFQATCDTLYYETLDVPLPELEKTCKLKIFFNNERTEEVGPRDGYDVRVPLDARISGILSEVAKQLDPAIRERPLRLLELWSAKIFKVFSPDDRLDSISRDTAMSLRVEVIPEDQLQPSAEDLIVHVYHFRMEGRAPMYFGDPFLFRLKADEQLGEVKSRIQQLLGVPDASFATWKFAVGSLDKYQSAPAYLEDDDNLDSWLRHPTSTTNNLPARAEGSFLGLEHPDPNPRRNYHNSLRVTHFERPVKIYN</sequence>
<dbReference type="Proteomes" id="UP001438707">
    <property type="component" value="Unassembled WGS sequence"/>
</dbReference>
<dbReference type="FunFam" id="3.10.20.90:FF:000050">
    <property type="entry name" value="Ubiquitin carboxyl-terminal hydrolase 13"/>
    <property type="match status" value="1"/>
</dbReference>
<dbReference type="GO" id="GO:0004843">
    <property type="term" value="F:cysteine-type deubiquitinase activity"/>
    <property type="evidence" value="ECO:0007669"/>
    <property type="project" value="UniProtKB-EC"/>
</dbReference>
<dbReference type="Pfam" id="PF12436">
    <property type="entry name" value="USP7_ICP0_bdg"/>
    <property type="match status" value="1"/>
</dbReference>
<feature type="region of interest" description="Disordered" evidence="8">
    <location>
        <begin position="1"/>
        <end position="50"/>
    </location>
</feature>
<dbReference type="InterPro" id="IPR018200">
    <property type="entry name" value="USP_CS"/>
</dbReference>
<dbReference type="EMBL" id="JALJOS010000003">
    <property type="protein sequence ID" value="KAK9841636.1"/>
    <property type="molecule type" value="Genomic_DNA"/>
</dbReference>
<evidence type="ECO:0000259" key="9">
    <source>
        <dbReference type="PROSITE" id="PS50144"/>
    </source>
</evidence>
<dbReference type="InterPro" id="IPR008974">
    <property type="entry name" value="TRAF-like"/>
</dbReference>
<dbReference type="PROSITE" id="PS00973">
    <property type="entry name" value="USP_2"/>
    <property type="match status" value="1"/>
</dbReference>
<accession>A0AAW1S6F6</accession>
<evidence type="ECO:0000256" key="3">
    <source>
        <dbReference type="ARBA" id="ARBA00012759"/>
    </source>
</evidence>
<evidence type="ECO:0000256" key="6">
    <source>
        <dbReference type="ARBA" id="ARBA00022801"/>
    </source>
</evidence>
<protein>
    <recommendedName>
        <fullName evidence="3">ubiquitinyl hydrolase 1</fullName>
        <ecNumber evidence="3">3.4.19.12</ecNumber>
    </recommendedName>
</protein>
<dbReference type="GO" id="GO:0005634">
    <property type="term" value="C:nucleus"/>
    <property type="evidence" value="ECO:0007669"/>
    <property type="project" value="TreeGrafter"/>
</dbReference>
<feature type="domain" description="USP" evidence="10">
    <location>
        <begin position="202"/>
        <end position="524"/>
    </location>
</feature>
<dbReference type="SMART" id="SM00061">
    <property type="entry name" value="MATH"/>
    <property type="match status" value="1"/>
</dbReference>
<evidence type="ECO:0000313" key="12">
    <source>
        <dbReference type="Proteomes" id="UP001438707"/>
    </source>
</evidence>
<dbReference type="InterPro" id="IPR050164">
    <property type="entry name" value="Peptidase_C19"/>
</dbReference>
<dbReference type="PANTHER" id="PTHR24006:SF644">
    <property type="entry name" value="UBIQUITIN CARBOXYL-TERMINAL HYDROLASE 7"/>
    <property type="match status" value="1"/>
</dbReference>
<dbReference type="InterPro" id="IPR038765">
    <property type="entry name" value="Papain-like_cys_pep_sf"/>
</dbReference>
<dbReference type="InterPro" id="IPR001394">
    <property type="entry name" value="Peptidase_C19_UCH"/>
</dbReference>
<dbReference type="InterPro" id="IPR029346">
    <property type="entry name" value="USP_C"/>
</dbReference>
<dbReference type="Gene3D" id="3.10.20.90">
    <property type="entry name" value="Phosphatidylinositol 3-kinase Catalytic Subunit, Chain A, domain 1"/>
    <property type="match status" value="2"/>
</dbReference>
<dbReference type="Pfam" id="PF14533">
    <property type="entry name" value="USP7_C2"/>
    <property type="match status" value="1"/>
</dbReference>
<dbReference type="FunFam" id="3.90.70.10:FF:000044">
    <property type="entry name" value="Ubiquitin carboxyl-terminal hydrolase 13"/>
    <property type="match status" value="1"/>
</dbReference>
<dbReference type="PROSITE" id="PS50144">
    <property type="entry name" value="MATH"/>
    <property type="match status" value="1"/>
</dbReference>
<reference evidence="11 12" key="1">
    <citation type="journal article" date="2024" name="Nat. Commun.">
        <title>Phylogenomics reveals the evolutionary origins of lichenization in chlorophyte algae.</title>
        <authorList>
            <person name="Puginier C."/>
            <person name="Libourel C."/>
            <person name="Otte J."/>
            <person name="Skaloud P."/>
            <person name="Haon M."/>
            <person name="Grisel S."/>
            <person name="Petersen M."/>
            <person name="Berrin J.G."/>
            <person name="Delaux P.M."/>
            <person name="Dal Grande F."/>
            <person name="Keller J."/>
        </authorList>
    </citation>
    <scope>NUCLEOTIDE SEQUENCE [LARGE SCALE GENOMIC DNA]</scope>
    <source>
        <strain evidence="11 12">SAG 2145</strain>
    </source>
</reference>
<dbReference type="EC" id="3.4.19.12" evidence="3"/>
<dbReference type="Gene3D" id="2.60.210.10">
    <property type="entry name" value="Apoptosis, Tumor Necrosis Factor Receptor Associated Protein 2, Chain A"/>
    <property type="match status" value="1"/>
</dbReference>
<dbReference type="InterPro" id="IPR024729">
    <property type="entry name" value="USP7_ICP0-binding_dom"/>
</dbReference>
<evidence type="ECO:0000313" key="11">
    <source>
        <dbReference type="EMBL" id="KAK9841636.1"/>
    </source>
</evidence>
<evidence type="ECO:0000256" key="2">
    <source>
        <dbReference type="ARBA" id="ARBA00009085"/>
    </source>
</evidence>
<dbReference type="PROSITE" id="PS50235">
    <property type="entry name" value="USP_3"/>
    <property type="match status" value="1"/>
</dbReference>
<evidence type="ECO:0000256" key="8">
    <source>
        <dbReference type="SAM" id="MobiDB-lite"/>
    </source>
</evidence>
<dbReference type="GO" id="GO:0006508">
    <property type="term" value="P:proteolysis"/>
    <property type="evidence" value="ECO:0007669"/>
    <property type="project" value="UniProtKB-KW"/>
</dbReference>
<feature type="domain" description="MATH" evidence="9">
    <location>
        <begin position="59"/>
        <end position="183"/>
    </location>
</feature>
<keyword evidence="4" id="KW-0645">Protease</keyword>
<dbReference type="PANTHER" id="PTHR24006">
    <property type="entry name" value="UBIQUITIN CARBOXYL-TERMINAL HYDROLASE"/>
    <property type="match status" value="1"/>
</dbReference>
<dbReference type="CDD" id="cd02659">
    <property type="entry name" value="peptidase_C19C"/>
    <property type="match status" value="1"/>
</dbReference>
<gene>
    <name evidence="11" type="ORF">WJX74_009141</name>
</gene>
<comment type="similarity">
    <text evidence="2">Belongs to the peptidase C19 family.</text>
</comment>
<dbReference type="SUPFAM" id="SSF49599">
    <property type="entry name" value="TRAF domain-like"/>
    <property type="match status" value="1"/>
</dbReference>
<dbReference type="Pfam" id="PF22486">
    <property type="entry name" value="MATH_2"/>
    <property type="match status" value="1"/>
</dbReference>
<dbReference type="Gene3D" id="3.90.70.10">
    <property type="entry name" value="Cysteine proteinases"/>
    <property type="match status" value="1"/>
</dbReference>
<dbReference type="CDD" id="cd00121">
    <property type="entry name" value="MATH"/>
    <property type="match status" value="1"/>
</dbReference>
<dbReference type="InterPro" id="IPR002083">
    <property type="entry name" value="MATH/TRAF_dom"/>
</dbReference>
<evidence type="ECO:0000256" key="4">
    <source>
        <dbReference type="ARBA" id="ARBA00022670"/>
    </source>
</evidence>
<dbReference type="SUPFAM" id="SSF54001">
    <property type="entry name" value="Cysteine proteinases"/>
    <property type="match status" value="1"/>
</dbReference>
<dbReference type="Pfam" id="PF00443">
    <property type="entry name" value="UCH"/>
    <property type="match status" value="1"/>
</dbReference>
<evidence type="ECO:0000256" key="7">
    <source>
        <dbReference type="ARBA" id="ARBA00022807"/>
    </source>
</evidence>
<dbReference type="GO" id="GO:0005829">
    <property type="term" value="C:cytosol"/>
    <property type="evidence" value="ECO:0007669"/>
    <property type="project" value="TreeGrafter"/>
</dbReference>
<evidence type="ECO:0000259" key="10">
    <source>
        <dbReference type="PROSITE" id="PS50235"/>
    </source>
</evidence>
<name>A0AAW1S6F6_9CHLO</name>
<dbReference type="InterPro" id="IPR028889">
    <property type="entry name" value="USP"/>
</dbReference>
<keyword evidence="7" id="KW-0788">Thiol protease</keyword>
<keyword evidence="5" id="KW-0833">Ubl conjugation pathway</keyword>
<feature type="region of interest" description="Disordered" evidence="8">
    <location>
        <begin position="537"/>
        <end position="561"/>
    </location>
</feature>
<keyword evidence="6" id="KW-0378">Hydrolase</keyword>
<dbReference type="PROSITE" id="PS00972">
    <property type="entry name" value="USP_1"/>
    <property type="match status" value="1"/>
</dbReference>
<dbReference type="GO" id="GO:0031647">
    <property type="term" value="P:regulation of protein stability"/>
    <property type="evidence" value="ECO:0007669"/>
    <property type="project" value="TreeGrafter"/>
</dbReference>
<evidence type="ECO:0000256" key="1">
    <source>
        <dbReference type="ARBA" id="ARBA00000707"/>
    </source>
</evidence>
<comment type="catalytic activity">
    <reaction evidence="1">
        <text>Thiol-dependent hydrolysis of ester, thioester, amide, peptide and isopeptide bonds formed by the C-terminal Gly of ubiquitin (a 76-residue protein attached to proteins as an intracellular targeting signal).</text>
        <dbReference type="EC" id="3.4.19.12"/>
    </reaction>
</comment>
<evidence type="ECO:0000256" key="5">
    <source>
        <dbReference type="ARBA" id="ARBA00022786"/>
    </source>
</evidence>
<proteinExistence type="inferred from homology"/>
<dbReference type="AlphaFoldDB" id="A0AAW1S6F6"/>
<keyword evidence="12" id="KW-1185">Reference proteome</keyword>
<comment type="caution">
    <text evidence="11">The sequence shown here is derived from an EMBL/GenBank/DDBJ whole genome shotgun (WGS) entry which is preliminary data.</text>
</comment>
<feature type="compositionally biased region" description="Acidic residues" evidence="8">
    <location>
        <begin position="12"/>
        <end position="29"/>
    </location>
</feature>
<dbReference type="GO" id="GO:0016579">
    <property type="term" value="P:protein deubiquitination"/>
    <property type="evidence" value="ECO:0007669"/>
    <property type="project" value="InterPro"/>
</dbReference>
<organism evidence="11 12">
    <name type="scientific">Apatococcus lobatus</name>
    <dbReference type="NCBI Taxonomy" id="904363"/>
    <lineage>
        <taxon>Eukaryota</taxon>
        <taxon>Viridiplantae</taxon>
        <taxon>Chlorophyta</taxon>
        <taxon>core chlorophytes</taxon>
        <taxon>Trebouxiophyceae</taxon>
        <taxon>Chlorellales</taxon>
        <taxon>Chlorellaceae</taxon>
        <taxon>Apatococcus</taxon>
    </lineage>
</organism>